<protein>
    <submittedName>
        <fullName evidence="6">Rieske (2Fe-2S) protein</fullName>
    </submittedName>
</protein>
<dbReference type="RefSeq" id="WP_185118980.1">
    <property type="nucleotide sequence ID" value="NZ_JACJVQ010000005.1"/>
</dbReference>
<comment type="caution">
    <text evidence="6">The sequence shown here is derived from an EMBL/GenBank/DDBJ whole genome shotgun (WGS) entry which is preliminary data.</text>
</comment>
<evidence type="ECO:0000256" key="4">
    <source>
        <dbReference type="ARBA" id="ARBA00023014"/>
    </source>
</evidence>
<dbReference type="Gene3D" id="2.102.10.10">
    <property type="entry name" value="Rieske [2Fe-2S] iron-sulphur domain"/>
    <property type="match status" value="1"/>
</dbReference>
<evidence type="ECO:0000256" key="2">
    <source>
        <dbReference type="ARBA" id="ARBA00022723"/>
    </source>
</evidence>
<dbReference type="SUPFAM" id="SSF50022">
    <property type="entry name" value="ISP domain"/>
    <property type="match status" value="1"/>
</dbReference>
<dbReference type="InterPro" id="IPR036922">
    <property type="entry name" value="Rieske_2Fe-2S_sf"/>
</dbReference>
<dbReference type="Pfam" id="PF00355">
    <property type="entry name" value="Rieske"/>
    <property type="match status" value="1"/>
</dbReference>
<evidence type="ECO:0000256" key="3">
    <source>
        <dbReference type="ARBA" id="ARBA00023004"/>
    </source>
</evidence>
<keyword evidence="4" id="KW-0411">Iron-sulfur</keyword>
<gene>
    <name evidence="6" type="ORF">H7B67_06535</name>
</gene>
<proteinExistence type="predicted"/>
<dbReference type="CDD" id="cd03467">
    <property type="entry name" value="Rieske"/>
    <property type="match status" value="1"/>
</dbReference>
<evidence type="ECO:0000259" key="5">
    <source>
        <dbReference type="PROSITE" id="PS51296"/>
    </source>
</evidence>
<dbReference type="GO" id="GO:0016705">
    <property type="term" value="F:oxidoreductase activity, acting on paired donors, with incorporation or reduction of molecular oxygen"/>
    <property type="evidence" value="ECO:0007669"/>
    <property type="project" value="UniProtKB-ARBA"/>
</dbReference>
<accession>A0A841SV59</accession>
<dbReference type="Proteomes" id="UP000535838">
    <property type="component" value="Unassembled WGS sequence"/>
</dbReference>
<dbReference type="PROSITE" id="PS51296">
    <property type="entry name" value="RIESKE"/>
    <property type="match status" value="1"/>
</dbReference>
<name>A0A841SV59_9BACL</name>
<dbReference type="GO" id="GO:0046872">
    <property type="term" value="F:metal ion binding"/>
    <property type="evidence" value="ECO:0007669"/>
    <property type="project" value="UniProtKB-KW"/>
</dbReference>
<feature type="domain" description="Rieske" evidence="5">
    <location>
        <begin position="6"/>
        <end position="95"/>
    </location>
</feature>
<evidence type="ECO:0000313" key="6">
    <source>
        <dbReference type="EMBL" id="MBB6633760.1"/>
    </source>
</evidence>
<dbReference type="GO" id="GO:0004497">
    <property type="term" value="F:monooxygenase activity"/>
    <property type="evidence" value="ECO:0007669"/>
    <property type="project" value="UniProtKB-ARBA"/>
</dbReference>
<evidence type="ECO:0000313" key="7">
    <source>
        <dbReference type="Proteomes" id="UP000535838"/>
    </source>
</evidence>
<keyword evidence="7" id="KW-1185">Reference proteome</keyword>
<dbReference type="AlphaFoldDB" id="A0A841SV59"/>
<keyword evidence="2" id="KW-0479">Metal-binding</keyword>
<dbReference type="EMBL" id="JACJVQ010000005">
    <property type="protein sequence ID" value="MBB6633760.1"/>
    <property type="molecule type" value="Genomic_DNA"/>
</dbReference>
<sequence>MIEISLGPIESFESFPSEVLVDGTPYWLVREGEEEYRLLLALCPHAGGEVRWTGEVFFCPLHFWTFDGSSGACLNMQDERLVRRDAMLRDGILYAVGEAY</sequence>
<dbReference type="GO" id="GO:0051537">
    <property type="term" value="F:2 iron, 2 sulfur cluster binding"/>
    <property type="evidence" value="ECO:0007669"/>
    <property type="project" value="UniProtKB-KW"/>
</dbReference>
<organism evidence="6 7">
    <name type="scientific">Cohnella thailandensis</name>
    <dbReference type="NCBI Taxonomy" id="557557"/>
    <lineage>
        <taxon>Bacteria</taxon>
        <taxon>Bacillati</taxon>
        <taxon>Bacillota</taxon>
        <taxon>Bacilli</taxon>
        <taxon>Bacillales</taxon>
        <taxon>Paenibacillaceae</taxon>
        <taxon>Cohnella</taxon>
    </lineage>
</organism>
<dbReference type="InterPro" id="IPR017941">
    <property type="entry name" value="Rieske_2Fe-2S"/>
</dbReference>
<keyword evidence="3" id="KW-0408">Iron</keyword>
<reference evidence="6 7" key="1">
    <citation type="submission" date="2020-08" db="EMBL/GenBank/DDBJ databases">
        <title>Cohnella phylogeny.</title>
        <authorList>
            <person name="Dunlap C."/>
        </authorList>
    </citation>
    <scope>NUCLEOTIDE SEQUENCE [LARGE SCALE GENOMIC DNA]</scope>
    <source>
        <strain evidence="6 7">DSM 25241</strain>
    </source>
</reference>
<keyword evidence="1" id="KW-0001">2Fe-2S</keyword>
<evidence type="ECO:0000256" key="1">
    <source>
        <dbReference type="ARBA" id="ARBA00022714"/>
    </source>
</evidence>